<dbReference type="InParanoid" id="E2C394"/>
<dbReference type="OMA" id="HSNICAR"/>
<dbReference type="Pfam" id="PF00106">
    <property type="entry name" value="adh_short"/>
    <property type="match status" value="1"/>
</dbReference>
<dbReference type="InterPro" id="IPR002347">
    <property type="entry name" value="SDR_fam"/>
</dbReference>
<keyword evidence="3" id="KW-1185">Reference proteome</keyword>
<reference evidence="2 3" key="1">
    <citation type="journal article" date="2010" name="Science">
        <title>Genomic comparison of the ants Camponotus floridanus and Harpegnathos saltator.</title>
        <authorList>
            <person name="Bonasio R."/>
            <person name="Zhang G."/>
            <person name="Ye C."/>
            <person name="Mutti N.S."/>
            <person name="Fang X."/>
            <person name="Qin N."/>
            <person name="Donahue G."/>
            <person name="Yang P."/>
            <person name="Li Q."/>
            <person name="Li C."/>
            <person name="Zhang P."/>
            <person name="Huang Z."/>
            <person name="Berger S.L."/>
            <person name="Reinberg D."/>
            <person name="Wang J."/>
            <person name="Liebig J."/>
        </authorList>
    </citation>
    <scope>NUCLEOTIDE SEQUENCE [LARGE SCALE GENOMIC DNA]</scope>
    <source>
        <strain evidence="2 3">R22 G/1</strain>
    </source>
</reference>
<gene>
    <name evidence="2" type="ORF">EAI_04093</name>
</gene>
<keyword evidence="1" id="KW-0560">Oxidoreductase</keyword>
<evidence type="ECO:0000313" key="2">
    <source>
        <dbReference type="EMBL" id="EFN77626.1"/>
    </source>
</evidence>
<accession>E2C394</accession>
<proteinExistence type="predicted"/>
<dbReference type="EMBL" id="GL452292">
    <property type="protein sequence ID" value="EFN77626.1"/>
    <property type="molecule type" value="Genomic_DNA"/>
</dbReference>
<dbReference type="Gene3D" id="3.40.50.720">
    <property type="entry name" value="NAD(P)-binding Rossmann-like Domain"/>
    <property type="match status" value="1"/>
</dbReference>
<dbReference type="FunCoup" id="E2C394">
    <property type="interactions" value="16"/>
</dbReference>
<dbReference type="Proteomes" id="UP000008237">
    <property type="component" value="Unassembled WGS sequence"/>
</dbReference>
<dbReference type="InterPro" id="IPR036291">
    <property type="entry name" value="NAD(P)-bd_dom_sf"/>
</dbReference>
<dbReference type="PANTHER" id="PTHR43313:SF36">
    <property type="entry name" value="D-BETA-HYDROXYBUTYRATE DEHYDROGENASE, MITOCHONDRIAL"/>
    <property type="match status" value="1"/>
</dbReference>
<dbReference type="PROSITE" id="PS00061">
    <property type="entry name" value="ADH_SHORT"/>
    <property type="match status" value="1"/>
</dbReference>
<dbReference type="GO" id="GO:0016491">
    <property type="term" value="F:oxidoreductase activity"/>
    <property type="evidence" value="ECO:0007669"/>
    <property type="project" value="UniProtKB-KW"/>
</dbReference>
<dbReference type="OrthoDB" id="294295at2759"/>
<dbReference type="AlphaFoldDB" id="E2C394"/>
<sequence>MIFGEFDWQTQQQVKNQVAVNLVGTMRVTQILMPVILSNKSRIIVISSHCAEEFLPGLSVYGATKAALRAWSISLRVELAKYGVKVISFIPGNFTGESNIMARQRQYFNEMKRSMKSEAMVFYDDYFTRYVEYYSSVAGQNDLKRVTNSGIYEIFDNALLDVYPSAIYKWESWKYFFYYASFKYTPTCVRDRLINRFVKPPSWHKSTIDL</sequence>
<evidence type="ECO:0000313" key="3">
    <source>
        <dbReference type="Proteomes" id="UP000008237"/>
    </source>
</evidence>
<evidence type="ECO:0000256" key="1">
    <source>
        <dbReference type="ARBA" id="ARBA00023002"/>
    </source>
</evidence>
<name>E2C394_HARSA</name>
<dbReference type="SUPFAM" id="SSF51735">
    <property type="entry name" value="NAD(P)-binding Rossmann-fold domains"/>
    <property type="match status" value="1"/>
</dbReference>
<dbReference type="PANTHER" id="PTHR43313">
    <property type="entry name" value="SHORT-CHAIN DEHYDROGENASE/REDUCTASE FAMILY 9C"/>
    <property type="match status" value="1"/>
</dbReference>
<protein>
    <submittedName>
        <fullName evidence="2">Hydroxysteroid 17-beta dehydrogenase 6</fullName>
    </submittedName>
</protein>
<organism evidence="3">
    <name type="scientific">Harpegnathos saltator</name>
    <name type="common">Jerdon's jumping ant</name>
    <dbReference type="NCBI Taxonomy" id="610380"/>
    <lineage>
        <taxon>Eukaryota</taxon>
        <taxon>Metazoa</taxon>
        <taxon>Ecdysozoa</taxon>
        <taxon>Arthropoda</taxon>
        <taxon>Hexapoda</taxon>
        <taxon>Insecta</taxon>
        <taxon>Pterygota</taxon>
        <taxon>Neoptera</taxon>
        <taxon>Endopterygota</taxon>
        <taxon>Hymenoptera</taxon>
        <taxon>Apocrita</taxon>
        <taxon>Aculeata</taxon>
        <taxon>Formicoidea</taxon>
        <taxon>Formicidae</taxon>
        <taxon>Ponerinae</taxon>
        <taxon>Ponerini</taxon>
        <taxon>Harpegnathos</taxon>
    </lineage>
</organism>
<dbReference type="InterPro" id="IPR020904">
    <property type="entry name" value="Sc_DH/Rdtase_CS"/>
</dbReference>
<dbReference type="GO" id="GO:0008202">
    <property type="term" value="P:steroid metabolic process"/>
    <property type="evidence" value="ECO:0007669"/>
    <property type="project" value="TreeGrafter"/>
</dbReference>